<accession>E8T3Q7</accession>
<protein>
    <recommendedName>
        <fullName evidence="4">Type II secretion system protein</fullName>
    </recommendedName>
</protein>
<keyword evidence="1" id="KW-0812">Transmembrane</keyword>
<reference evidence="2" key="1">
    <citation type="submission" date="2011-01" db="EMBL/GenBank/DDBJ databases">
        <title>Complete sequence of chromosome of Thermovibrio ammonificans HB-1.</title>
        <authorList>
            <consortium name="US DOE Joint Genome Institute"/>
            <person name="Lucas S."/>
            <person name="Copeland A."/>
            <person name="Lapidus A."/>
            <person name="Cheng J.-F."/>
            <person name="Goodwin L."/>
            <person name="Pitluck S."/>
            <person name="Davenport K."/>
            <person name="Detter J.C."/>
            <person name="Han C."/>
            <person name="Tapia R."/>
            <person name="Land M."/>
            <person name="Hauser L."/>
            <person name="Kyrpides N."/>
            <person name="Ivanova N."/>
            <person name="Ovchinnikova G."/>
            <person name="Vetriani C."/>
            <person name="Woyke T."/>
        </authorList>
    </citation>
    <scope>NUCLEOTIDE SEQUENCE [LARGE SCALE GENOMIC DNA]</scope>
    <source>
        <strain evidence="2">HB-1</strain>
    </source>
</reference>
<dbReference type="AlphaFoldDB" id="E8T3Q7"/>
<evidence type="ECO:0000313" key="2">
    <source>
        <dbReference type="EMBL" id="ADU97314.1"/>
    </source>
</evidence>
<keyword evidence="1" id="KW-1133">Transmembrane helix</keyword>
<dbReference type="Proteomes" id="UP000006362">
    <property type="component" value="Chromosome"/>
</dbReference>
<name>E8T3Q7_THEA1</name>
<dbReference type="HOGENOM" id="CLU_1509908_0_0_0"/>
<organism evidence="2 3">
    <name type="scientific">Thermovibrio ammonificans (strain DSM 15698 / JCM 12110 / HB-1)</name>
    <dbReference type="NCBI Taxonomy" id="648996"/>
    <lineage>
        <taxon>Bacteria</taxon>
        <taxon>Pseudomonadati</taxon>
        <taxon>Aquificota</taxon>
        <taxon>Aquificia</taxon>
        <taxon>Desulfurobacteriales</taxon>
        <taxon>Desulfurobacteriaceae</taxon>
        <taxon>Thermovibrio</taxon>
    </lineage>
</organism>
<dbReference type="InterPro" id="IPR012902">
    <property type="entry name" value="N_methyl_site"/>
</dbReference>
<dbReference type="SUPFAM" id="SSF54523">
    <property type="entry name" value="Pili subunits"/>
    <property type="match status" value="1"/>
</dbReference>
<dbReference type="STRING" id="648996.Theam_1351"/>
<gene>
    <name evidence="2" type="ordered locus">Theam_1351</name>
</gene>
<evidence type="ECO:0000256" key="1">
    <source>
        <dbReference type="SAM" id="Phobius"/>
    </source>
</evidence>
<dbReference type="Pfam" id="PF07963">
    <property type="entry name" value="N_methyl"/>
    <property type="match status" value="1"/>
</dbReference>
<evidence type="ECO:0000313" key="3">
    <source>
        <dbReference type="Proteomes" id="UP000006362"/>
    </source>
</evidence>
<dbReference type="KEGG" id="tam:Theam_1351"/>
<dbReference type="eggNOG" id="COG4968">
    <property type="taxonomic scope" value="Bacteria"/>
</dbReference>
<dbReference type="Gene3D" id="3.30.700.10">
    <property type="entry name" value="Glycoprotein, Type 4 Pilin"/>
    <property type="match status" value="1"/>
</dbReference>
<dbReference type="InterPro" id="IPR045584">
    <property type="entry name" value="Pilin-like"/>
</dbReference>
<dbReference type="OrthoDB" id="5422085at2"/>
<sequence>MRRRGFTFLELIVVVALITIISSVSVAIFKKFLLDAKRVEALENLGNIRQMEETYRAENNYYLSCQWSPLNIPPPSGTYDWNSDSYFTLLGFKPKGKVRYRYGVARSLGNYTTEECLADVVKCYNDSVVENGKVLPRGGIIDILVKAEGDLDGDGRVGKLFVPDEPPKRIVYVDKGVY</sequence>
<dbReference type="NCBIfam" id="TIGR02532">
    <property type="entry name" value="IV_pilin_GFxxxE"/>
    <property type="match status" value="1"/>
</dbReference>
<proteinExistence type="predicted"/>
<dbReference type="RefSeq" id="WP_013538100.1">
    <property type="nucleotide sequence ID" value="NC_014926.1"/>
</dbReference>
<keyword evidence="3" id="KW-1185">Reference proteome</keyword>
<dbReference type="EMBL" id="CP002444">
    <property type="protein sequence ID" value="ADU97314.1"/>
    <property type="molecule type" value="Genomic_DNA"/>
</dbReference>
<evidence type="ECO:0008006" key="4">
    <source>
        <dbReference type="Google" id="ProtNLM"/>
    </source>
</evidence>
<feature type="transmembrane region" description="Helical" evidence="1">
    <location>
        <begin position="6"/>
        <end position="29"/>
    </location>
</feature>
<keyword evidence="1" id="KW-0472">Membrane</keyword>